<dbReference type="EMBL" id="KV460879">
    <property type="protein sequence ID" value="OCA15351.1"/>
    <property type="molecule type" value="Genomic_DNA"/>
</dbReference>
<sequence length="124" mass="14049">MSLNEQKFCQNMFLFALKKRVQIGQMYIQIGAPLYAPMPSASPGTVRALMQESLGKDAPCPSFHISSFRALLALYPTCCTQLYGISLHFLSHDILEILPTNGKKLCFVFFSKQEYFSLYFNGTF</sequence>
<organism evidence="1">
    <name type="scientific">Xenopus tropicalis</name>
    <name type="common">Western clawed frog</name>
    <name type="synonym">Silurana tropicalis</name>
    <dbReference type="NCBI Taxonomy" id="8364"/>
    <lineage>
        <taxon>Eukaryota</taxon>
        <taxon>Metazoa</taxon>
        <taxon>Chordata</taxon>
        <taxon>Craniata</taxon>
        <taxon>Vertebrata</taxon>
        <taxon>Euteleostomi</taxon>
        <taxon>Amphibia</taxon>
        <taxon>Batrachia</taxon>
        <taxon>Anura</taxon>
        <taxon>Pipoidea</taxon>
        <taxon>Pipidae</taxon>
        <taxon>Xenopodinae</taxon>
        <taxon>Xenopus</taxon>
        <taxon>Silurana</taxon>
    </lineage>
</organism>
<reference evidence="1" key="1">
    <citation type="submission" date="2009-11" db="EMBL/GenBank/DDBJ databases">
        <authorList>
            <consortium name="US DOE Joint Genome Institute (JGI-PGF)"/>
            <person name="Ottilar R."/>
            <person name="Schmutz J."/>
            <person name="Salamov A."/>
            <person name="Cheng J.F."/>
            <person name="Lucas S."/>
            <person name="Pitluck S."/>
            <person name="Gundlach H."/>
            <person name="Guo Y."/>
            <person name="Haberer G."/>
            <person name="Nasrallah J."/>
            <person name="Mayer K.F.X."/>
            <person name="van de Peer Y."/>
            <person name="Weigel D."/>
            <person name="Grigoriev I.V."/>
        </authorList>
    </citation>
    <scope>NUCLEOTIDE SEQUENCE</scope>
    <source>
        <strain evidence="1">Nigerian</strain>
    </source>
</reference>
<reference evidence="1" key="2">
    <citation type="journal article" date="2010" name="Science">
        <title>The genome of the Western clawed frog Xenopus tropicalis.</title>
        <authorList>
            <person name="Hellsten U."/>
            <person name="Harland R.M."/>
            <person name="Gilchrist M.J."/>
            <person name="Hendrix D."/>
            <person name="Jurka J."/>
            <person name="Kapitonov V."/>
            <person name="Ovcharenko I."/>
            <person name="Putnam N.H."/>
            <person name="Shu S."/>
            <person name="Taher L."/>
            <person name="Blitz I.L."/>
            <person name="Blumberg B."/>
            <person name="Dichmann D.S."/>
            <person name="Dubchak I."/>
            <person name="Amaya E."/>
            <person name="Detter J.C."/>
            <person name="Fletcher R."/>
            <person name="Gerhard D.S."/>
            <person name="Goodstein D."/>
            <person name="Graves T."/>
            <person name="Grigoriev I.V."/>
            <person name="Grimwood J."/>
            <person name="Kawashima T."/>
            <person name="Lindquist E."/>
            <person name="Lucas S.M."/>
            <person name="Mead P.E."/>
            <person name="Mitros T."/>
            <person name="Ogino H."/>
            <person name="Ohta Y."/>
            <person name="Poliakov A.V."/>
            <person name="Pollet N."/>
            <person name="Robert J."/>
            <person name="Salamov A."/>
            <person name="Sater A.K."/>
            <person name="Schmutz J."/>
            <person name="Terry A."/>
            <person name="Vize P.D."/>
            <person name="Warren W.C."/>
            <person name="Wells D."/>
            <person name="Wills A."/>
            <person name="Wilson R.K."/>
            <person name="Zimmerman L.B."/>
            <person name="Zorn A.M."/>
            <person name="Grainger R."/>
            <person name="Grammer T."/>
            <person name="Khokha M.K."/>
            <person name="Richardson P.M."/>
            <person name="Rokhsar D.S."/>
        </authorList>
    </citation>
    <scope>NUCLEOTIDE SEQUENCE [LARGE SCALE GENOMIC DNA]</scope>
    <source>
        <strain evidence="1">Nigerian</strain>
    </source>
</reference>
<evidence type="ECO:0000313" key="1">
    <source>
        <dbReference type="EMBL" id="OCA15351.1"/>
    </source>
</evidence>
<name>A0A1B8XXH3_XENTR</name>
<reference evidence="1" key="3">
    <citation type="submission" date="2016-05" db="EMBL/GenBank/DDBJ databases">
        <title>WGS assembly of Xenopus tropicalis.</title>
        <authorList>
            <person name="Sessions A."/>
            <person name="Jenkins J."/>
            <person name="Mitros T."/>
            <person name="Lyons J.T."/>
            <person name="Dichmann D.S."/>
            <person name="Robert J."/>
            <person name="Harland R.M."/>
            <person name="Rokhsar D.S."/>
        </authorList>
    </citation>
    <scope>NUCLEOTIDE SEQUENCE</scope>
    <source>
        <strain evidence="1">Nigerian</strain>
    </source>
</reference>
<proteinExistence type="predicted"/>
<protein>
    <submittedName>
        <fullName evidence="1">Uncharacterized protein</fullName>
    </submittedName>
</protein>
<accession>A0A1B8XXH3</accession>
<dbReference type="AlphaFoldDB" id="A0A1B8XXH3"/>
<gene>
    <name evidence="1" type="ORF">XENTR_v90030068mg</name>
</gene>